<comment type="similarity">
    <text evidence="3">Belongs to the CTU2/NCS2 family.</text>
</comment>
<evidence type="ECO:0000256" key="2">
    <source>
        <dbReference type="ARBA" id="ARBA00022694"/>
    </source>
</evidence>
<dbReference type="GO" id="GO:0016779">
    <property type="term" value="F:nucleotidyltransferase activity"/>
    <property type="evidence" value="ECO:0007669"/>
    <property type="project" value="UniProtKB-UniRule"/>
</dbReference>
<dbReference type="OrthoDB" id="25129at2759"/>
<dbReference type="GO" id="GO:0016783">
    <property type="term" value="F:sulfurtransferase activity"/>
    <property type="evidence" value="ECO:0007669"/>
    <property type="project" value="TreeGrafter"/>
</dbReference>
<dbReference type="UniPathway" id="UPA00988"/>
<dbReference type="GO" id="GO:0002143">
    <property type="term" value="P:tRNA wobble position uridine thiolation"/>
    <property type="evidence" value="ECO:0007669"/>
    <property type="project" value="TreeGrafter"/>
</dbReference>
<dbReference type="InterPro" id="IPR019407">
    <property type="entry name" value="CTU2"/>
</dbReference>
<keyword evidence="1 3" id="KW-0963">Cytoplasm</keyword>
<evidence type="ECO:0000313" key="4">
    <source>
        <dbReference type="EMBL" id="PPQ64567.1"/>
    </source>
</evidence>
<sequence length="526" mass="57563">MSACDNPNVEKDALMQRRQKFDGKTKICVRCKENTGNVVIRYSVYCKSCFFPLVQTRFRKSLEPSINPVPDGPRKKALKAAGSLVIGLSGGTSSTAMLDLVAKSYFAPKAESDGKLKGGKDHPRNSDKGVWKGKAGVCYVEVCGAFPGERDRTDEIRSVVGSYSNPNFEFIPLRLEDSFDSNWWKEVGGDLSSSAAALGLDMTDEDLRLVNSSPELAPLQALRTYLTSLPTQTAFYSVIQTLIRLLLLHTSASRHASHLLLGTSLTSLSVNLISGIAQGSGYQVPEEAKEEWRPRPDRGMPVRVIRPLRDVGMKECAIWDWWCNLKIVGEPRSLYGGGKNSIGALTRDFIFGLESDYPATVSTVARTCAKLVPKEGSDGICALCERPAQQGVQAWKARISIRSYQEARSSVSGNTRPPHLTEEEIVNLTKASLEAEPTPDSPISLTPLLCYACHTSLTSRSSRGTAALLANGQALNQVPLPLWVRSTADAAISAHVHEKEISVTRTIKMSRDEMEKEISAFLLPEE</sequence>
<proteinExistence type="inferred from homology"/>
<dbReference type="Proteomes" id="UP000284706">
    <property type="component" value="Unassembled WGS sequence"/>
</dbReference>
<dbReference type="GO" id="GO:0005829">
    <property type="term" value="C:cytosol"/>
    <property type="evidence" value="ECO:0007669"/>
    <property type="project" value="TreeGrafter"/>
</dbReference>
<comment type="function">
    <text evidence="3">Plays a central role in 2-thiolation of mcm(5)S(2)U at tRNA wobble positions of tRNA(Lys), tRNA(Glu) and tRNA(Gln). May act by forming a heterodimer with NCS6 that ligates sulfur from thiocarboxylated URM1 onto the uridine of tRNAs at wobble position. Prior mcm(5) tRNA modification by the elongator complex is required for 2-thiolation. May also be involved in protein urmylation.</text>
</comment>
<dbReference type="InterPro" id="IPR014729">
    <property type="entry name" value="Rossmann-like_a/b/a_fold"/>
</dbReference>
<dbReference type="AlphaFoldDB" id="A0A409VEX4"/>
<keyword evidence="5" id="KW-1185">Reference proteome</keyword>
<accession>A0A409VEX4</accession>
<dbReference type="PANTHER" id="PTHR20882">
    <property type="entry name" value="CYTOPLASMIC TRNA 2-THIOLATION PROTEIN 2"/>
    <property type="match status" value="1"/>
</dbReference>
<gene>
    <name evidence="3" type="primary">NCS2</name>
    <name evidence="3" type="synonym">CTU2</name>
    <name evidence="4" type="ORF">CVT26_001965</name>
</gene>
<protein>
    <recommendedName>
        <fullName evidence="3">Cytoplasmic tRNA 2-thiolation protein 2</fullName>
    </recommendedName>
</protein>
<dbReference type="PANTHER" id="PTHR20882:SF14">
    <property type="entry name" value="CYTOPLASMIC TRNA 2-THIOLATION PROTEIN 2"/>
    <property type="match status" value="1"/>
</dbReference>
<name>A0A409VEX4_9AGAR</name>
<dbReference type="STRING" id="231916.A0A409VEX4"/>
<dbReference type="Gene3D" id="3.40.50.620">
    <property type="entry name" value="HUPs"/>
    <property type="match status" value="1"/>
</dbReference>
<dbReference type="Pfam" id="PF10288">
    <property type="entry name" value="CTU2"/>
    <property type="match status" value="1"/>
</dbReference>
<dbReference type="GO" id="GO:0032447">
    <property type="term" value="P:protein urmylation"/>
    <property type="evidence" value="ECO:0007669"/>
    <property type="project" value="UniProtKB-UniRule"/>
</dbReference>
<dbReference type="HAMAP" id="MF_03054">
    <property type="entry name" value="CTU2"/>
    <property type="match status" value="1"/>
</dbReference>
<comment type="caution">
    <text evidence="4">The sequence shown here is derived from an EMBL/GenBank/DDBJ whole genome shotgun (WGS) entry which is preliminary data.</text>
</comment>
<dbReference type="InParanoid" id="A0A409VEX4"/>
<comment type="pathway">
    <text evidence="3">tRNA modification; 5-methoxycarbonylmethyl-2-thiouridine-tRNA biosynthesis.</text>
</comment>
<reference evidence="4 5" key="1">
    <citation type="journal article" date="2018" name="Evol. Lett.">
        <title>Horizontal gene cluster transfer increased hallucinogenic mushroom diversity.</title>
        <authorList>
            <person name="Reynolds H.T."/>
            <person name="Vijayakumar V."/>
            <person name="Gluck-Thaler E."/>
            <person name="Korotkin H.B."/>
            <person name="Matheny P.B."/>
            <person name="Slot J.C."/>
        </authorList>
    </citation>
    <scope>NUCLEOTIDE SEQUENCE [LARGE SCALE GENOMIC DNA]</scope>
    <source>
        <strain evidence="4 5">SRW20</strain>
    </source>
</reference>
<dbReference type="GO" id="GO:0000049">
    <property type="term" value="F:tRNA binding"/>
    <property type="evidence" value="ECO:0007669"/>
    <property type="project" value="InterPro"/>
</dbReference>
<evidence type="ECO:0000256" key="1">
    <source>
        <dbReference type="ARBA" id="ARBA00022490"/>
    </source>
</evidence>
<evidence type="ECO:0000313" key="5">
    <source>
        <dbReference type="Proteomes" id="UP000284706"/>
    </source>
</evidence>
<evidence type="ECO:0000256" key="3">
    <source>
        <dbReference type="HAMAP-Rule" id="MF_03054"/>
    </source>
</evidence>
<comment type="subcellular location">
    <subcellularLocation>
        <location evidence="3">Cytoplasm</location>
    </subcellularLocation>
</comment>
<dbReference type="FunCoup" id="A0A409VEX4">
    <property type="interactions" value="206"/>
</dbReference>
<dbReference type="EMBL" id="NHYE01005665">
    <property type="protein sequence ID" value="PPQ64567.1"/>
    <property type="molecule type" value="Genomic_DNA"/>
</dbReference>
<keyword evidence="2 3" id="KW-0819">tRNA processing</keyword>
<organism evidence="4 5">
    <name type="scientific">Gymnopilus dilepis</name>
    <dbReference type="NCBI Taxonomy" id="231916"/>
    <lineage>
        <taxon>Eukaryota</taxon>
        <taxon>Fungi</taxon>
        <taxon>Dikarya</taxon>
        <taxon>Basidiomycota</taxon>
        <taxon>Agaricomycotina</taxon>
        <taxon>Agaricomycetes</taxon>
        <taxon>Agaricomycetidae</taxon>
        <taxon>Agaricales</taxon>
        <taxon>Agaricineae</taxon>
        <taxon>Hymenogastraceae</taxon>
        <taxon>Gymnopilus</taxon>
    </lineage>
</organism>